<dbReference type="Proteomes" id="UP001642464">
    <property type="component" value="Unassembled WGS sequence"/>
</dbReference>
<accession>A0ABP0JWU1</accession>
<protein>
    <submittedName>
        <fullName evidence="1">Uncharacterized protein</fullName>
    </submittedName>
</protein>
<evidence type="ECO:0000313" key="1">
    <source>
        <dbReference type="EMBL" id="CAK9018680.1"/>
    </source>
</evidence>
<organism evidence="1 2">
    <name type="scientific">Durusdinium trenchii</name>
    <dbReference type="NCBI Taxonomy" id="1381693"/>
    <lineage>
        <taxon>Eukaryota</taxon>
        <taxon>Sar</taxon>
        <taxon>Alveolata</taxon>
        <taxon>Dinophyceae</taxon>
        <taxon>Suessiales</taxon>
        <taxon>Symbiodiniaceae</taxon>
        <taxon>Durusdinium</taxon>
    </lineage>
</organism>
<evidence type="ECO:0000313" key="2">
    <source>
        <dbReference type="Proteomes" id="UP001642464"/>
    </source>
</evidence>
<dbReference type="EMBL" id="CAXAMM010008879">
    <property type="protein sequence ID" value="CAK9018680.1"/>
    <property type="molecule type" value="Genomic_DNA"/>
</dbReference>
<reference evidence="1 2" key="1">
    <citation type="submission" date="2024-02" db="EMBL/GenBank/DDBJ databases">
        <authorList>
            <person name="Chen Y."/>
            <person name="Shah S."/>
            <person name="Dougan E. K."/>
            <person name="Thang M."/>
            <person name="Chan C."/>
        </authorList>
    </citation>
    <scope>NUCLEOTIDE SEQUENCE [LARGE SCALE GENOMIC DNA]</scope>
</reference>
<keyword evidence="2" id="KW-1185">Reference proteome</keyword>
<proteinExistence type="predicted"/>
<sequence length="490" mass="53328">MRMRFRCLICVWVSAFAQDEAMEDIFAALGEELEHEDCSLSGGRDCKGGIAFLQTKSAYTWTSLEAETATAAVPSFFQMEEVTSQVGVVHGASSATTAMVGEVHMDRSRQMRQWQEDAIEIYAETHAQSANSAAAAVTVATISESRGALAKMQFFLTASGLWLAVVLILLVFLAAAWFGRWWAAPAKAETAEATDAADVADDAEKVEEHKDTAKPTPQFIPRPSSEVPEKSSGAQSNELQRYIQIIQEACGVCKEEELSWLLPEASGYDCALSRPSSSGRAVRLLVRIEGPLPGGPPPLGLLRAPLSQRSCVFVSAAAEEVGNVDGLPLQKKAIDSVDFQVSLVGAPSIRIDVTGSDLTMLDALEDNWTPPQPLNSLPRPWREFLEVSHLATGSFRFREDVLLVGSQVLLCGELLRDSRGRIFLQPWEAPAEVGCESWRTSWECASSKLQPTVLASNDMTLAEGPKIDCSETCFLSGFETAEFPQPFLML</sequence>
<comment type="caution">
    <text evidence="1">The sequence shown here is derived from an EMBL/GenBank/DDBJ whole genome shotgun (WGS) entry which is preliminary data.</text>
</comment>
<name>A0ABP0JWU1_9DINO</name>
<gene>
    <name evidence="1" type="ORF">SCF082_LOCUS14186</name>
</gene>